<sequence length="71" mass="8279">MRKSNLKEAGMSEHTLLPHGEDLRRAVRWLNEQHRYDGHAIEEASQRFCLSPLDEEFLLQHWLQPGADAGR</sequence>
<reference evidence="1 2" key="2">
    <citation type="journal article" date="2016" name="Genome Announc.">
        <title>Complete Genome Sequence of the Highly Virulent Aeromonas schubertii Strain WL1483, Isolated from Diseased Snakehead Fish (Channa argus) in China.</title>
        <authorList>
            <person name="Liu L."/>
            <person name="Li N."/>
            <person name="Zhang D."/>
            <person name="Fu X."/>
            <person name="Shi C."/>
            <person name="Lin Q."/>
            <person name="Hao G."/>
        </authorList>
    </citation>
    <scope>NUCLEOTIDE SEQUENCE [LARGE SCALE GENOMIC DNA]</scope>
    <source>
        <strain evidence="1 2">WL1483</strain>
    </source>
</reference>
<proteinExistence type="predicted"/>
<name>A0A0S2SH92_9GAMM</name>
<dbReference type="KEGG" id="asr:WL1483_1643"/>
<dbReference type="AlphaFoldDB" id="A0A0S2SH92"/>
<protein>
    <submittedName>
        <fullName evidence="1">Uncharacterized protein</fullName>
    </submittedName>
</protein>
<reference evidence="2" key="1">
    <citation type="submission" date="2015-10" db="EMBL/GenBank/DDBJ databases">
        <title>Complete Genome Sequence of Aeromonas schubertii strain WL1483.</title>
        <authorList>
            <person name="Liu L."/>
        </authorList>
    </citation>
    <scope>NUCLEOTIDE SEQUENCE [LARGE SCALE GENOMIC DNA]</scope>
    <source>
        <strain evidence="2">WL1483</strain>
    </source>
</reference>
<dbReference type="Proteomes" id="UP000058114">
    <property type="component" value="Chromosome"/>
</dbReference>
<dbReference type="EMBL" id="CP013067">
    <property type="protein sequence ID" value="ALP41062.1"/>
    <property type="molecule type" value="Genomic_DNA"/>
</dbReference>
<evidence type="ECO:0000313" key="1">
    <source>
        <dbReference type="EMBL" id="ALP41062.1"/>
    </source>
</evidence>
<dbReference type="PATRIC" id="fig|652.5.peg.1688"/>
<organism evidence="1 2">
    <name type="scientific">Aeromonas schubertii</name>
    <dbReference type="NCBI Taxonomy" id="652"/>
    <lineage>
        <taxon>Bacteria</taxon>
        <taxon>Pseudomonadati</taxon>
        <taxon>Pseudomonadota</taxon>
        <taxon>Gammaproteobacteria</taxon>
        <taxon>Aeromonadales</taxon>
        <taxon>Aeromonadaceae</taxon>
        <taxon>Aeromonas</taxon>
    </lineage>
</organism>
<evidence type="ECO:0000313" key="2">
    <source>
        <dbReference type="Proteomes" id="UP000058114"/>
    </source>
</evidence>
<gene>
    <name evidence="1" type="ORF">WL1483_1643</name>
</gene>
<accession>A0A0S2SH92</accession>